<dbReference type="GO" id="GO:0008270">
    <property type="term" value="F:zinc ion binding"/>
    <property type="evidence" value="ECO:0007669"/>
    <property type="project" value="UniProtKB-KW"/>
</dbReference>
<feature type="transmembrane region" description="Helical" evidence="25">
    <location>
        <begin position="886"/>
        <end position="905"/>
    </location>
</feature>
<evidence type="ECO:0000256" key="10">
    <source>
        <dbReference type="ARBA" id="ARBA00022692"/>
    </source>
</evidence>
<dbReference type="Gene3D" id="3.30.40.10">
    <property type="entry name" value="Zinc/RING finger domain, C3HC4 (zinc finger)"/>
    <property type="match status" value="1"/>
</dbReference>
<evidence type="ECO:0000256" key="5">
    <source>
        <dbReference type="ARBA" id="ARBA00008335"/>
    </source>
</evidence>
<evidence type="ECO:0000256" key="2">
    <source>
        <dbReference type="ARBA" id="ARBA00004123"/>
    </source>
</evidence>
<keyword evidence="8" id="KW-0813">Transport</keyword>
<evidence type="ECO:0000256" key="1">
    <source>
        <dbReference type="ARBA" id="ARBA00000900"/>
    </source>
</evidence>
<keyword evidence="11" id="KW-0479">Metal-binding</keyword>
<keyword evidence="19 24" id="KW-0234">DNA repair</keyword>
<keyword evidence="18 25" id="KW-0472">Membrane</keyword>
<dbReference type="Pfam" id="PF00083">
    <property type="entry name" value="Sugar_tr"/>
    <property type="match status" value="1"/>
</dbReference>
<evidence type="ECO:0000256" key="9">
    <source>
        <dbReference type="ARBA" id="ARBA00022679"/>
    </source>
</evidence>
<dbReference type="GO" id="GO:0005634">
    <property type="term" value="C:nucleus"/>
    <property type="evidence" value="ECO:0007669"/>
    <property type="project" value="UniProtKB-SubCell"/>
</dbReference>
<evidence type="ECO:0000256" key="6">
    <source>
        <dbReference type="ARBA" id="ARBA00009506"/>
    </source>
</evidence>
<feature type="transmembrane region" description="Helical" evidence="25">
    <location>
        <begin position="739"/>
        <end position="756"/>
    </location>
</feature>
<evidence type="ECO:0000313" key="30">
    <source>
        <dbReference type="Proteomes" id="UP000614350"/>
    </source>
</evidence>
<dbReference type="GO" id="GO:0003677">
    <property type="term" value="F:DNA binding"/>
    <property type="evidence" value="ECO:0007669"/>
    <property type="project" value="UniProtKB-KW"/>
</dbReference>
<dbReference type="Proteomes" id="UP000614350">
    <property type="component" value="Unassembled WGS sequence"/>
</dbReference>
<evidence type="ECO:0000256" key="18">
    <source>
        <dbReference type="ARBA" id="ARBA00023136"/>
    </source>
</evidence>
<keyword evidence="15" id="KW-0862">Zinc</keyword>
<accession>A0A834JW98</accession>
<dbReference type="GO" id="GO:0022857">
    <property type="term" value="F:transmembrane transporter activity"/>
    <property type="evidence" value="ECO:0007669"/>
    <property type="project" value="InterPro"/>
</dbReference>
<dbReference type="PROSITE" id="PS50089">
    <property type="entry name" value="ZF_RING_2"/>
    <property type="match status" value="1"/>
</dbReference>
<feature type="transmembrane region" description="Helical" evidence="25">
    <location>
        <begin position="768"/>
        <end position="788"/>
    </location>
</feature>
<keyword evidence="10 25" id="KW-0812">Transmembrane</keyword>
<evidence type="ECO:0000259" key="27">
    <source>
        <dbReference type="PROSITE" id="PS50800"/>
    </source>
</evidence>
<evidence type="ECO:0000256" key="14">
    <source>
        <dbReference type="ARBA" id="ARBA00022786"/>
    </source>
</evidence>
<keyword evidence="20" id="KW-0539">Nucleus</keyword>
<comment type="caution">
    <text evidence="29">The sequence shown here is derived from an EMBL/GenBank/DDBJ whole genome shotgun (WGS) entry which is preliminary data.</text>
</comment>
<comment type="pathway">
    <text evidence="4">Protein modification; protein ubiquitination.</text>
</comment>
<dbReference type="InterPro" id="IPR006642">
    <property type="entry name" value="Rad18_UBZ4"/>
</dbReference>
<evidence type="ECO:0000256" key="22">
    <source>
        <dbReference type="ARBA" id="ARBA00082369"/>
    </source>
</evidence>
<keyword evidence="17" id="KW-0238">DNA-binding</keyword>
<keyword evidence="13 23" id="KW-0863">Zinc-finger</keyword>
<keyword evidence="16 25" id="KW-1133">Transmembrane helix</keyword>
<dbReference type="InterPro" id="IPR005828">
    <property type="entry name" value="MFS_sugar_transport-like"/>
</dbReference>
<proteinExistence type="inferred from homology"/>
<dbReference type="Pfam" id="PF13923">
    <property type="entry name" value="zf-C3HC4_2"/>
    <property type="match status" value="1"/>
</dbReference>
<evidence type="ECO:0000256" key="8">
    <source>
        <dbReference type="ARBA" id="ARBA00022448"/>
    </source>
</evidence>
<dbReference type="GO" id="GO:0061630">
    <property type="term" value="F:ubiquitin protein ligase activity"/>
    <property type="evidence" value="ECO:0007669"/>
    <property type="project" value="UniProtKB-EC"/>
</dbReference>
<keyword evidence="30" id="KW-1185">Reference proteome</keyword>
<keyword evidence="14" id="KW-0833">Ubl conjugation pathway</keyword>
<dbReference type="InterPro" id="IPR003034">
    <property type="entry name" value="SAP_dom"/>
</dbReference>
<evidence type="ECO:0000256" key="19">
    <source>
        <dbReference type="ARBA" id="ARBA00023204"/>
    </source>
</evidence>
<evidence type="ECO:0000256" key="23">
    <source>
        <dbReference type="PROSITE-ProRule" id="PRU00175"/>
    </source>
</evidence>
<feature type="domain" description="SAP" evidence="27">
    <location>
        <begin position="231"/>
        <end position="265"/>
    </location>
</feature>
<evidence type="ECO:0000256" key="12">
    <source>
        <dbReference type="ARBA" id="ARBA00022763"/>
    </source>
</evidence>
<dbReference type="SMART" id="SM00184">
    <property type="entry name" value="RING"/>
    <property type="match status" value="1"/>
</dbReference>
<dbReference type="EMBL" id="JACSEA010000009">
    <property type="protein sequence ID" value="KAF7392731.1"/>
    <property type="molecule type" value="Genomic_DNA"/>
</dbReference>
<comment type="similarity">
    <text evidence="6">Belongs to the RAD18 family.</text>
</comment>
<feature type="transmembrane region" description="Helical" evidence="25">
    <location>
        <begin position="668"/>
        <end position="687"/>
    </location>
</feature>
<keyword evidence="9" id="KW-0808">Transferase</keyword>
<dbReference type="PROSITE" id="PS50800">
    <property type="entry name" value="SAP"/>
    <property type="match status" value="1"/>
</dbReference>
<evidence type="ECO:0000256" key="25">
    <source>
        <dbReference type="SAM" id="Phobius"/>
    </source>
</evidence>
<evidence type="ECO:0000259" key="26">
    <source>
        <dbReference type="PROSITE" id="PS50089"/>
    </source>
</evidence>
<organism evidence="29 30">
    <name type="scientific">Vespula vulgaris</name>
    <name type="common">Yellow jacket</name>
    <name type="synonym">Wasp</name>
    <dbReference type="NCBI Taxonomy" id="7454"/>
    <lineage>
        <taxon>Eukaryota</taxon>
        <taxon>Metazoa</taxon>
        <taxon>Ecdysozoa</taxon>
        <taxon>Arthropoda</taxon>
        <taxon>Hexapoda</taxon>
        <taxon>Insecta</taxon>
        <taxon>Pterygota</taxon>
        <taxon>Neoptera</taxon>
        <taxon>Endopterygota</taxon>
        <taxon>Hymenoptera</taxon>
        <taxon>Apocrita</taxon>
        <taxon>Aculeata</taxon>
        <taxon>Vespoidea</taxon>
        <taxon>Vespidae</taxon>
        <taxon>Vespinae</taxon>
        <taxon>Vespula</taxon>
    </lineage>
</organism>
<feature type="transmembrane region" description="Helical" evidence="25">
    <location>
        <begin position="857"/>
        <end position="879"/>
    </location>
</feature>
<evidence type="ECO:0000256" key="4">
    <source>
        <dbReference type="ARBA" id="ARBA00004906"/>
    </source>
</evidence>
<feature type="transmembrane region" description="Helical" evidence="25">
    <location>
        <begin position="941"/>
        <end position="964"/>
    </location>
</feature>
<dbReference type="InterPro" id="IPR017907">
    <property type="entry name" value="Znf_RING_CS"/>
</dbReference>
<dbReference type="Gene3D" id="1.20.1250.20">
    <property type="entry name" value="MFS general substrate transporter like domains"/>
    <property type="match status" value="1"/>
</dbReference>
<comment type="catalytic activity">
    <reaction evidence="1">
        <text>S-ubiquitinyl-[E2 ubiquitin-conjugating enzyme]-L-cysteine + [acceptor protein]-L-lysine = [E2 ubiquitin-conjugating enzyme]-L-cysteine + N(6)-ubiquitinyl-[acceptor protein]-L-lysine.</text>
        <dbReference type="EC" id="2.3.2.27"/>
    </reaction>
</comment>
<dbReference type="PROSITE" id="PS00518">
    <property type="entry name" value="ZF_RING_1"/>
    <property type="match status" value="1"/>
</dbReference>
<evidence type="ECO:0000259" key="28">
    <source>
        <dbReference type="PROSITE" id="PS51908"/>
    </source>
</evidence>
<dbReference type="GO" id="GO:0006281">
    <property type="term" value="P:DNA repair"/>
    <property type="evidence" value="ECO:0007669"/>
    <property type="project" value="UniProtKB-KW"/>
</dbReference>
<protein>
    <recommendedName>
        <fullName evidence="7">RING-type E3 ubiquitin transferase</fullName>
        <ecNumber evidence="7">2.3.2.27</ecNumber>
    </recommendedName>
    <alternativeName>
        <fullName evidence="21 22">RING-type E3 ubiquitin transferase RAD18</fullName>
    </alternativeName>
</protein>
<evidence type="ECO:0000256" key="16">
    <source>
        <dbReference type="ARBA" id="ARBA00022989"/>
    </source>
</evidence>
<dbReference type="CDD" id="cd16529">
    <property type="entry name" value="RING-HC_RAD18"/>
    <property type="match status" value="1"/>
</dbReference>
<evidence type="ECO:0000256" key="20">
    <source>
        <dbReference type="ARBA" id="ARBA00023242"/>
    </source>
</evidence>
<feature type="domain" description="UBZ4-type" evidence="28">
    <location>
        <begin position="184"/>
        <end position="211"/>
    </location>
</feature>
<evidence type="ECO:0000256" key="15">
    <source>
        <dbReference type="ARBA" id="ARBA00022833"/>
    </source>
</evidence>
<comment type="similarity">
    <text evidence="5">Belongs to the major facilitator superfamily.</text>
</comment>
<dbReference type="EC" id="2.3.2.27" evidence="7"/>
<evidence type="ECO:0000313" key="29">
    <source>
        <dbReference type="EMBL" id="KAF7392731.1"/>
    </source>
</evidence>
<evidence type="ECO:0000256" key="24">
    <source>
        <dbReference type="PROSITE-ProRule" id="PRU01256"/>
    </source>
</evidence>
<comment type="subcellular location">
    <subcellularLocation>
        <location evidence="3">Membrane</location>
        <topology evidence="3">Multi-pass membrane protein</topology>
    </subcellularLocation>
    <subcellularLocation>
        <location evidence="2">Nucleus</location>
    </subcellularLocation>
</comment>
<evidence type="ECO:0000256" key="13">
    <source>
        <dbReference type="ARBA" id="ARBA00022771"/>
    </source>
</evidence>
<feature type="transmembrane region" description="Helical" evidence="25">
    <location>
        <begin position="911"/>
        <end position="934"/>
    </location>
</feature>
<reference evidence="29" key="1">
    <citation type="journal article" date="2020" name="G3 (Bethesda)">
        <title>High-Quality Assemblies for Three Invasive Social Wasps from the &lt;i&gt;Vespula&lt;/i&gt; Genus.</title>
        <authorList>
            <person name="Harrop T.W.R."/>
            <person name="Guhlin J."/>
            <person name="McLaughlin G.M."/>
            <person name="Permina E."/>
            <person name="Stockwell P."/>
            <person name="Gilligan J."/>
            <person name="Le Lec M.F."/>
            <person name="Gruber M.A.M."/>
            <person name="Quinn O."/>
            <person name="Lovegrove M."/>
            <person name="Duncan E.J."/>
            <person name="Remnant E.J."/>
            <person name="Van Eeckhoven J."/>
            <person name="Graham B."/>
            <person name="Knapp R.A."/>
            <person name="Langford K.W."/>
            <person name="Kronenberg Z."/>
            <person name="Press M.O."/>
            <person name="Eacker S.M."/>
            <person name="Wilson-Rankin E.E."/>
            <person name="Purcell J."/>
            <person name="Lester P.J."/>
            <person name="Dearden P.K."/>
        </authorList>
    </citation>
    <scope>NUCLEOTIDE SEQUENCE</scope>
    <source>
        <strain evidence="29">Marl-1</strain>
    </source>
</reference>
<feature type="transmembrane region" description="Helical" evidence="25">
    <location>
        <begin position="976"/>
        <end position="995"/>
    </location>
</feature>
<dbReference type="PANTHER" id="PTHR23511">
    <property type="entry name" value="SYNAPTIC VESICLE GLYCOPROTEIN 2"/>
    <property type="match status" value="1"/>
</dbReference>
<dbReference type="InterPro" id="IPR013083">
    <property type="entry name" value="Znf_RING/FYVE/PHD"/>
</dbReference>
<dbReference type="SMART" id="SM00734">
    <property type="entry name" value="ZnF_Rad18"/>
    <property type="match status" value="1"/>
</dbReference>
<name>A0A834JW98_VESVU</name>
<dbReference type="SUPFAM" id="SSF103473">
    <property type="entry name" value="MFS general substrate transporter"/>
    <property type="match status" value="1"/>
</dbReference>
<dbReference type="SUPFAM" id="SSF57850">
    <property type="entry name" value="RING/U-box"/>
    <property type="match status" value="1"/>
</dbReference>
<dbReference type="PANTHER" id="PTHR23511:SF38">
    <property type="entry name" value="SYNAPTIC VESICLE 2-RELATED PROTEIN-LIKE PROTEIN"/>
    <property type="match status" value="1"/>
</dbReference>
<dbReference type="GO" id="GO:0016020">
    <property type="term" value="C:membrane"/>
    <property type="evidence" value="ECO:0007669"/>
    <property type="project" value="UniProtKB-SubCell"/>
</dbReference>
<feature type="transmembrane region" description="Helical" evidence="25">
    <location>
        <begin position="632"/>
        <end position="656"/>
    </location>
</feature>
<dbReference type="AlphaFoldDB" id="A0A834JW98"/>
<dbReference type="InterPro" id="IPR001841">
    <property type="entry name" value="Znf_RING"/>
</dbReference>
<evidence type="ECO:0000256" key="11">
    <source>
        <dbReference type="ARBA" id="ARBA00022723"/>
    </source>
</evidence>
<evidence type="ECO:0000256" key="21">
    <source>
        <dbReference type="ARBA" id="ARBA00031783"/>
    </source>
</evidence>
<gene>
    <name evidence="29" type="ORF">HZH66_008564</name>
</gene>
<sequence>MLPPDCEELKRIDTILLCGICYEYMETTVITPCSHNYCSLCIRKYLHYKTQCPTCFEEIFEKDLRVNKALDEIKQYFLELKEKLAKCVQSIQNDKLNASHCILSKSKFCEENLIDEKQLIVSHGDTFNEEVQQCISNNLEKIEYTLHDAGTALLSPSTSNASKLSSFFTPKRKKVSQNIINEKVVSCPVCKVNVLEKNINRHLDDCLKREVTKDKPVKPKSKRKPLPKLVLSLMKEAEIKKKLKELGLSYVGDRKVLELRFQRYTTLYNAECDKDDPRSVSELIKQCDEEENLEKKANKLPFIKLQVNRNTAENIIEEERKKYLELHKNSFESLISKIKNTGSSQKSSVRRSIFNENEDSEASAVHSTNCGNLDLQDSDSSLDCPLQMYSINKNKEEEELTNTSSDFFDSEIEKTSSNNSRIFVNEHPIVSNEVPCSSNTYADTKKLCTEKQTQGKKASMQETQEKNDNLTETMLEEYVSDFSSNDSVVYNSDFEAFENQVYNIVSGIDVKESVYIESKLEKENIKKRKKRRYDNAIKEEENASRKRHKVKLQTNCLSEQNLLTRDGDHLDESYNSTENKFSTQLRREKEEQLTSMACTPPRKIGAPGSLIYTYLGEFQSEKYRSKSICYVGFFWTLSWLILPGLAWIIIPLTITIEFNGISYNSWRLLLALIGLPTFFVALVTLTYPESPKFLVSQGKTEEALRILKKIYVINTGESEENYPVKVLLSENTMNTRKEGSSLSAFGLFTVLLKNIWSQIRSISSLPLLKYAILCWTIYFTNMFGYYGLGLWLPELFNRFEIYQKLHPNATITVCELIRKTEILNHTSIKPTTLNESVILFPLMNETEKCVSTMDEKVFTNALTINAVCLLGNIASGYFANRVGRRTIPVITMLTAGVFGFATYFVKSSLQILVVTCLFSLTIATANFVIGSVVVDIFPTHVGAIAICMMTCFGRIGAIASNLAFGMLLDISCEVPIFLVGSIVIAGGILGFLLPLKNS</sequence>
<evidence type="ECO:0000256" key="3">
    <source>
        <dbReference type="ARBA" id="ARBA00004141"/>
    </source>
</evidence>
<feature type="domain" description="RING-type" evidence="26">
    <location>
        <begin position="18"/>
        <end position="55"/>
    </location>
</feature>
<dbReference type="Gene3D" id="3.30.160.60">
    <property type="entry name" value="Classic Zinc Finger"/>
    <property type="match status" value="1"/>
</dbReference>
<evidence type="ECO:0000256" key="17">
    <source>
        <dbReference type="ARBA" id="ARBA00023125"/>
    </source>
</evidence>
<keyword evidence="12 24" id="KW-0227">DNA damage</keyword>
<evidence type="ECO:0000256" key="7">
    <source>
        <dbReference type="ARBA" id="ARBA00012483"/>
    </source>
</evidence>
<dbReference type="InterPro" id="IPR036259">
    <property type="entry name" value="MFS_trans_sf"/>
</dbReference>
<dbReference type="PROSITE" id="PS51908">
    <property type="entry name" value="ZF_UBZ4"/>
    <property type="match status" value="1"/>
</dbReference>
<dbReference type="FunFam" id="3.30.40.10:FF:000172">
    <property type="entry name" value="E3 ubiquitin-protein ligase RAD18"/>
    <property type="match status" value="1"/>
</dbReference>